<dbReference type="STRING" id="1387353.BSF38_02819"/>
<organism evidence="2 3">
    <name type="scientific">Paludisphaera borealis</name>
    <dbReference type="NCBI Taxonomy" id="1387353"/>
    <lineage>
        <taxon>Bacteria</taxon>
        <taxon>Pseudomonadati</taxon>
        <taxon>Planctomycetota</taxon>
        <taxon>Planctomycetia</taxon>
        <taxon>Isosphaerales</taxon>
        <taxon>Isosphaeraceae</taxon>
        <taxon>Paludisphaera</taxon>
    </lineage>
</organism>
<evidence type="ECO:0000313" key="3">
    <source>
        <dbReference type="Proteomes" id="UP000186309"/>
    </source>
</evidence>
<name>A0A1U7CQT8_9BACT</name>
<accession>A0A1U7CQT8</accession>
<gene>
    <name evidence="2" type="ORF">BSF38_02819</name>
</gene>
<sequence>MAESSTSIDDTSLARETNGRASPLPVVAEPAAVAILQDLADLPQVVASTRLLRLDSWEIGASVAALGLWLLLLAAGLSVAAQDYIDAIQHHNVSGVWAIVGSLFVISTCHTVTNTALMCCASAFLGALGFRVTGGKPEAVDGVADRRNAYVAAVTRGFFIFLIIQSGSIILSDQAFTNLTLEKYIRLVGLSSLLSFTVGYNPEVFRQLMDRVDKKFSDVPPNSGGT</sequence>
<protein>
    <submittedName>
        <fullName evidence="2">Uncharacterized protein</fullName>
    </submittedName>
</protein>
<keyword evidence="1" id="KW-1133">Transmembrane helix</keyword>
<keyword evidence="1" id="KW-0472">Membrane</keyword>
<dbReference type="Proteomes" id="UP000186309">
    <property type="component" value="Chromosome"/>
</dbReference>
<reference evidence="3" key="1">
    <citation type="submission" date="2016-12" db="EMBL/GenBank/DDBJ databases">
        <title>Comparative genomics of four Isosphaeraceae planctomycetes: a common pool of plasmids and glycoside hydrolase genes.</title>
        <authorList>
            <person name="Ivanova A."/>
        </authorList>
    </citation>
    <scope>NUCLEOTIDE SEQUENCE [LARGE SCALE GENOMIC DNA]</scope>
    <source>
        <strain evidence="3">PX4</strain>
    </source>
</reference>
<feature type="transmembrane region" description="Helical" evidence="1">
    <location>
        <begin position="149"/>
        <end position="172"/>
    </location>
</feature>
<keyword evidence="1" id="KW-0812">Transmembrane</keyword>
<evidence type="ECO:0000256" key="1">
    <source>
        <dbReference type="SAM" id="Phobius"/>
    </source>
</evidence>
<proteinExistence type="predicted"/>
<dbReference type="RefSeq" id="WP_076346556.1">
    <property type="nucleotide sequence ID" value="NZ_CP019082.1"/>
</dbReference>
<feature type="transmembrane region" description="Helical" evidence="1">
    <location>
        <begin position="184"/>
        <end position="201"/>
    </location>
</feature>
<dbReference type="KEGG" id="pbor:BSF38_02819"/>
<dbReference type="EMBL" id="CP019082">
    <property type="protein sequence ID" value="APW61305.1"/>
    <property type="molecule type" value="Genomic_DNA"/>
</dbReference>
<feature type="transmembrane region" description="Helical" evidence="1">
    <location>
        <begin position="59"/>
        <end position="81"/>
    </location>
</feature>
<feature type="transmembrane region" description="Helical" evidence="1">
    <location>
        <begin position="96"/>
        <end position="128"/>
    </location>
</feature>
<dbReference type="AlphaFoldDB" id="A0A1U7CQT8"/>
<keyword evidence="3" id="KW-1185">Reference proteome</keyword>
<evidence type="ECO:0000313" key="2">
    <source>
        <dbReference type="EMBL" id="APW61305.1"/>
    </source>
</evidence>